<proteinExistence type="inferred from homology"/>
<dbReference type="InterPro" id="IPR012944">
    <property type="entry name" value="SusD_RagB_dom"/>
</dbReference>
<dbReference type="Pfam" id="PF14322">
    <property type="entry name" value="SusD-like_3"/>
    <property type="match status" value="1"/>
</dbReference>
<gene>
    <name evidence="9" type="ORF">GCM10007049_26910</name>
</gene>
<keyword evidence="4" id="KW-0472">Membrane</keyword>
<dbReference type="CDD" id="cd08977">
    <property type="entry name" value="SusD"/>
    <property type="match status" value="1"/>
</dbReference>
<dbReference type="InterPro" id="IPR011990">
    <property type="entry name" value="TPR-like_helical_dom_sf"/>
</dbReference>
<protein>
    <submittedName>
        <fullName evidence="9">Membrane protein</fullName>
    </submittedName>
</protein>
<dbReference type="GO" id="GO:0009279">
    <property type="term" value="C:cell outer membrane"/>
    <property type="evidence" value="ECO:0007669"/>
    <property type="project" value="UniProtKB-SubCell"/>
</dbReference>
<keyword evidence="5" id="KW-0998">Cell outer membrane</keyword>
<organism evidence="9 10">
    <name type="scientific">Echinicola pacifica</name>
    <dbReference type="NCBI Taxonomy" id="346377"/>
    <lineage>
        <taxon>Bacteria</taxon>
        <taxon>Pseudomonadati</taxon>
        <taxon>Bacteroidota</taxon>
        <taxon>Cytophagia</taxon>
        <taxon>Cytophagales</taxon>
        <taxon>Cyclobacteriaceae</taxon>
        <taxon>Echinicola</taxon>
    </lineage>
</organism>
<reference evidence="9" key="1">
    <citation type="journal article" date="2014" name="Int. J. Syst. Evol. Microbiol.">
        <title>Complete genome sequence of Corynebacterium casei LMG S-19264T (=DSM 44701T), isolated from a smear-ripened cheese.</title>
        <authorList>
            <consortium name="US DOE Joint Genome Institute (JGI-PGF)"/>
            <person name="Walter F."/>
            <person name="Albersmeier A."/>
            <person name="Kalinowski J."/>
            <person name="Ruckert C."/>
        </authorList>
    </citation>
    <scope>NUCLEOTIDE SEQUENCE</scope>
    <source>
        <strain evidence="9">KCTC 12368</strain>
    </source>
</reference>
<dbReference type="InterPro" id="IPR033985">
    <property type="entry name" value="SusD-like_N"/>
</dbReference>
<evidence type="ECO:0000256" key="3">
    <source>
        <dbReference type="ARBA" id="ARBA00022729"/>
    </source>
</evidence>
<feature type="signal peptide" evidence="6">
    <location>
        <begin position="1"/>
        <end position="23"/>
    </location>
</feature>
<dbReference type="RefSeq" id="WP_018474918.1">
    <property type="nucleotide sequence ID" value="NZ_BMWX01000004.1"/>
</dbReference>
<dbReference type="Gene3D" id="1.25.40.390">
    <property type="match status" value="1"/>
</dbReference>
<evidence type="ECO:0000259" key="8">
    <source>
        <dbReference type="Pfam" id="PF14322"/>
    </source>
</evidence>
<dbReference type="SUPFAM" id="SSF48452">
    <property type="entry name" value="TPR-like"/>
    <property type="match status" value="1"/>
</dbReference>
<evidence type="ECO:0000313" key="10">
    <source>
        <dbReference type="Proteomes" id="UP000619457"/>
    </source>
</evidence>
<evidence type="ECO:0000256" key="5">
    <source>
        <dbReference type="ARBA" id="ARBA00023237"/>
    </source>
</evidence>
<dbReference type="Proteomes" id="UP000619457">
    <property type="component" value="Unassembled WGS sequence"/>
</dbReference>
<keyword evidence="3 6" id="KW-0732">Signal</keyword>
<dbReference type="PROSITE" id="PS51257">
    <property type="entry name" value="PROKAR_LIPOPROTEIN"/>
    <property type="match status" value="1"/>
</dbReference>
<comment type="caution">
    <text evidence="9">The sequence shown here is derived from an EMBL/GenBank/DDBJ whole genome shotgun (WGS) entry which is preliminary data.</text>
</comment>
<dbReference type="AlphaFoldDB" id="A0A918Q312"/>
<comment type="similarity">
    <text evidence="2">Belongs to the SusD family.</text>
</comment>
<accession>A0A918Q312</accession>
<keyword evidence="10" id="KW-1185">Reference proteome</keyword>
<sequence>MKKTKYITLVLAMLMLGSCNSWLDVQPENNQVSDEYWANKEEVEAVLGAGYVRLRDSMEEMLVWGEMRGNGISLGYGAIEPDIFRINQWDIIPGNEFVKWGNFYQIINYANMVIRYAPTVVPKDPSFSENVMQSYLSEAYFLRGLAYFYLVRNFRDVPLITEPYMDDQQSFEKEKSPSNEVFQQIKTDLEAALEYSKEIAPTLWETKGRSTKWAIYATLADLYLWTEEYEKASQACDQIINSGRLGLLQGKINTTNNWFTIFSPGNTNEGIFELQFDNEKGQTNSLVSWFGSNNRYKISEYSLQLFADSDEDIRGAGATYTEGNLQVWKYLGAEAGTGIPRTYSDQNWIIYRMADIYLMKAEALAMQGDYEEAAELVNVIRERAQLSEPIAAASTELEMLQLIMDERGREFIGEGKRWYDLLRVGSRNDYQYKDFLISQVLLTAPASGAPIIRSKLLDVNSHYLPIHFDELKSNQLLVQNPYYENLN</sequence>
<dbReference type="Pfam" id="PF07980">
    <property type="entry name" value="SusD_RagB"/>
    <property type="match status" value="1"/>
</dbReference>
<feature type="domain" description="RagB/SusD" evidence="7">
    <location>
        <begin position="296"/>
        <end position="483"/>
    </location>
</feature>
<feature type="chain" id="PRO_5037823941" evidence="6">
    <location>
        <begin position="24"/>
        <end position="487"/>
    </location>
</feature>
<evidence type="ECO:0000256" key="6">
    <source>
        <dbReference type="SAM" id="SignalP"/>
    </source>
</evidence>
<evidence type="ECO:0000256" key="2">
    <source>
        <dbReference type="ARBA" id="ARBA00006275"/>
    </source>
</evidence>
<feature type="domain" description="SusD-like N-terminal" evidence="8">
    <location>
        <begin position="22"/>
        <end position="224"/>
    </location>
</feature>
<evidence type="ECO:0000259" key="7">
    <source>
        <dbReference type="Pfam" id="PF07980"/>
    </source>
</evidence>
<evidence type="ECO:0000256" key="1">
    <source>
        <dbReference type="ARBA" id="ARBA00004442"/>
    </source>
</evidence>
<comment type="subcellular location">
    <subcellularLocation>
        <location evidence="1">Cell outer membrane</location>
    </subcellularLocation>
</comment>
<name>A0A918Q312_9BACT</name>
<dbReference type="EMBL" id="BMWX01000004">
    <property type="protein sequence ID" value="GGZ32123.1"/>
    <property type="molecule type" value="Genomic_DNA"/>
</dbReference>
<evidence type="ECO:0000256" key="4">
    <source>
        <dbReference type="ARBA" id="ARBA00023136"/>
    </source>
</evidence>
<evidence type="ECO:0000313" key="9">
    <source>
        <dbReference type="EMBL" id="GGZ32123.1"/>
    </source>
</evidence>
<reference evidence="9" key="2">
    <citation type="submission" date="2020-09" db="EMBL/GenBank/DDBJ databases">
        <authorList>
            <person name="Sun Q."/>
            <person name="Kim S."/>
        </authorList>
    </citation>
    <scope>NUCLEOTIDE SEQUENCE</scope>
    <source>
        <strain evidence="9">KCTC 12368</strain>
    </source>
</reference>